<dbReference type="InterPro" id="IPR004680">
    <property type="entry name" value="Cit_transptr-like_dom"/>
</dbReference>
<dbReference type="EMBL" id="JACIBY010000009">
    <property type="protein sequence ID" value="MBB3840148.1"/>
    <property type="molecule type" value="Genomic_DNA"/>
</dbReference>
<proteinExistence type="predicted"/>
<dbReference type="AlphaFoldDB" id="A0A7W6ES14"/>
<evidence type="ECO:0000259" key="7">
    <source>
        <dbReference type="Pfam" id="PF03600"/>
    </source>
</evidence>
<dbReference type="Pfam" id="PF03600">
    <property type="entry name" value="CitMHS"/>
    <property type="match status" value="1"/>
</dbReference>
<evidence type="ECO:0000256" key="4">
    <source>
        <dbReference type="ARBA" id="ARBA00022989"/>
    </source>
</evidence>
<feature type="transmembrane region" description="Helical" evidence="6">
    <location>
        <begin position="228"/>
        <end position="245"/>
    </location>
</feature>
<feature type="transmembrane region" description="Helical" evidence="6">
    <location>
        <begin position="408"/>
        <end position="429"/>
    </location>
</feature>
<protein>
    <submittedName>
        <fullName evidence="8">CitMHS family citrate-Mg2+:H+ or citrate-Ca2+:H+ symporter</fullName>
    </submittedName>
</protein>
<keyword evidence="3 6" id="KW-0812">Transmembrane</keyword>
<evidence type="ECO:0000256" key="2">
    <source>
        <dbReference type="ARBA" id="ARBA00022448"/>
    </source>
</evidence>
<feature type="transmembrane region" description="Helical" evidence="6">
    <location>
        <begin position="251"/>
        <end position="271"/>
    </location>
</feature>
<feature type="transmembrane region" description="Helical" evidence="6">
    <location>
        <begin position="24"/>
        <end position="41"/>
    </location>
</feature>
<reference evidence="8 9" key="1">
    <citation type="submission" date="2020-08" db="EMBL/GenBank/DDBJ databases">
        <title>Genomic Encyclopedia of Type Strains, Phase IV (KMG-IV): sequencing the most valuable type-strain genomes for metagenomic binning, comparative biology and taxonomic classification.</title>
        <authorList>
            <person name="Goeker M."/>
        </authorList>
    </citation>
    <scope>NUCLEOTIDE SEQUENCE [LARGE SCALE GENOMIC DNA]</scope>
    <source>
        <strain evidence="8 9">DSM 17976</strain>
    </source>
</reference>
<evidence type="ECO:0000256" key="1">
    <source>
        <dbReference type="ARBA" id="ARBA00004141"/>
    </source>
</evidence>
<evidence type="ECO:0000256" key="6">
    <source>
        <dbReference type="SAM" id="Phobius"/>
    </source>
</evidence>
<name>A0A7W6ES14_9BACT</name>
<dbReference type="InterPro" id="IPR014738">
    <property type="entry name" value="Citrate_transporter"/>
</dbReference>
<feature type="transmembrane region" description="Helical" evidence="6">
    <location>
        <begin position="283"/>
        <end position="304"/>
    </location>
</feature>
<dbReference type="RefSeq" id="WP_183976940.1">
    <property type="nucleotide sequence ID" value="NZ_JACIBY010000009.1"/>
</dbReference>
<evidence type="ECO:0000256" key="5">
    <source>
        <dbReference type="ARBA" id="ARBA00023136"/>
    </source>
</evidence>
<keyword evidence="2" id="KW-0813">Transport</keyword>
<dbReference type="NCBIfam" id="TIGR00784">
    <property type="entry name" value="citMHS"/>
    <property type="match status" value="1"/>
</dbReference>
<gene>
    <name evidence="8" type="ORF">FHS57_004161</name>
</gene>
<feature type="domain" description="Citrate transporter-like" evidence="7">
    <location>
        <begin position="14"/>
        <end position="375"/>
    </location>
</feature>
<feature type="transmembrane region" description="Helical" evidence="6">
    <location>
        <begin position="62"/>
        <end position="88"/>
    </location>
</feature>
<feature type="transmembrane region" description="Helical" evidence="6">
    <location>
        <begin position="178"/>
        <end position="197"/>
    </location>
</feature>
<sequence length="431" mass="46612">MLSLLGFATILVFLALIMTKKMSVMTALVITPVVFGLLAGFSPKELGDFALAGIKQVAPTGVLLMFAVLYFATMLDAGLFDPVIAAIIKSVKGDPLKVILGTAILTMIVHLDGDGTATFMIVLSAFLPIYKQLKINRKILASIVALSVGPLHLVPWSGTSARAISTLKSDAVHIFNPNIPAIVAGIVWVLFVAYWFGQKERKRLGIIEFEYNHKDNLNTEQHQLRRPNLLIINAILTISLIIALTKGWLPAPVLFVIASMIALLVNYPKLADQQKVVKSHGTNIFLVSSMIFAAGIFSGILTGAKMIDAMANSLVALIPQQHANWLPTLTALTSLPASILFTPDAYYFGVVPILSQTATQFGIDPLEIGRAALLGQMTVGFPISPLTASTFLLVGLTEVDLGEHQRHTFFWAWGTTIVMMIMALLTGSIHL</sequence>
<feature type="transmembrane region" description="Helical" evidence="6">
    <location>
        <begin position="139"/>
        <end position="158"/>
    </location>
</feature>
<dbReference type="GO" id="GO:0015137">
    <property type="term" value="F:citrate transmembrane transporter activity"/>
    <property type="evidence" value="ECO:0007669"/>
    <property type="project" value="InterPro"/>
</dbReference>
<dbReference type="Proteomes" id="UP000541352">
    <property type="component" value="Unassembled WGS sequence"/>
</dbReference>
<keyword evidence="9" id="KW-1185">Reference proteome</keyword>
<comment type="subcellular location">
    <subcellularLocation>
        <location evidence="1">Membrane</location>
        <topology evidence="1">Multi-pass membrane protein</topology>
    </subcellularLocation>
</comment>
<keyword evidence="4 6" id="KW-1133">Transmembrane helix</keyword>
<evidence type="ECO:0000313" key="9">
    <source>
        <dbReference type="Proteomes" id="UP000541352"/>
    </source>
</evidence>
<organism evidence="8 9">
    <name type="scientific">Runella defluvii</name>
    <dbReference type="NCBI Taxonomy" id="370973"/>
    <lineage>
        <taxon>Bacteria</taxon>
        <taxon>Pseudomonadati</taxon>
        <taxon>Bacteroidota</taxon>
        <taxon>Cytophagia</taxon>
        <taxon>Cytophagales</taxon>
        <taxon>Spirosomataceae</taxon>
        <taxon>Runella</taxon>
    </lineage>
</organism>
<dbReference type="GO" id="GO:0016020">
    <property type="term" value="C:membrane"/>
    <property type="evidence" value="ECO:0007669"/>
    <property type="project" value="UniProtKB-SubCell"/>
</dbReference>
<keyword evidence="5 6" id="KW-0472">Membrane</keyword>
<evidence type="ECO:0000256" key="3">
    <source>
        <dbReference type="ARBA" id="ARBA00022692"/>
    </source>
</evidence>
<accession>A0A7W6ES14</accession>
<comment type="caution">
    <text evidence="8">The sequence shown here is derived from an EMBL/GenBank/DDBJ whole genome shotgun (WGS) entry which is preliminary data.</text>
</comment>
<feature type="transmembrane region" description="Helical" evidence="6">
    <location>
        <begin position="100"/>
        <end position="127"/>
    </location>
</feature>
<evidence type="ECO:0000313" key="8">
    <source>
        <dbReference type="EMBL" id="MBB3840148.1"/>
    </source>
</evidence>
<feature type="transmembrane region" description="Helical" evidence="6">
    <location>
        <begin position="373"/>
        <end position="396"/>
    </location>
</feature>